<accession>A0A3D9IG42</accession>
<feature type="signal peptide" evidence="5">
    <location>
        <begin position="1"/>
        <end position="29"/>
    </location>
</feature>
<comment type="caution">
    <text evidence="7">The sequence shown here is derived from an EMBL/GenBank/DDBJ whole genome shotgun (WGS) entry which is preliminary data.</text>
</comment>
<feature type="chain" id="PRO_5017643147" evidence="5">
    <location>
        <begin position="30"/>
        <end position="428"/>
    </location>
</feature>
<dbReference type="GO" id="GO:1901678">
    <property type="term" value="P:iron coordination entity transport"/>
    <property type="evidence" value="ECO:0007669"/>
    <property type="project" value="UniProtKB-ARBA"/>
</dbReference>
<evidence type="ECO:0000259" key="6">
    <source>
        <dbReference type="PROSITE" id="PS50983"/>
    </source>
</evidence>
<dbReference type="Proteomes" id="UP000256977">
    <property type="component" value="Unassembled WGS sequence"/>
</dbReference>
<dbReference type="SUPFAM" id="SSF53807">
    <property type="entry name" value="Helical backbone' metal receptor"/>
    <property type="match status" value="1"/>
</dbReference>
<evidence type="ECO:0000256" key="2">
    <source>
        <dbReference type="ARBA" id="ARBA00008814"/>
    </source>
</evidence>
<keyword evidence="8" id="KW-1185">Reference proteome</keyword>
<dbReference type="PANTHER" id="PTHR30532:SF21">
    <property type="entry name" value="SIDEROPHORE-BINDING LIPOPROTEIN YFIY-RELATED"/>
    <property type="match status" value="1"/>
</dbReference>
<evidence type="ECO:0000313" key="8">
    <source>
        <dbReference type="Proteomes" id="UP000256977"/>
    </source>
</evidence>
<dbReference type="CDD" id="cd01146">
    <property type="entry name" value="FhuD"/>
    <property type="match status" value="1"/>
</dbReference>
<sequence length="428" mass="47130">MIRMNKRLLGFALSLALIIGLLPFTAASAAPVQSVTLNLDGKKVSFSGAQPQLIGGKIYVPYATLASQLKATVKTEAKKTTITLNGKSLAFTTGTVNATINGKAVKLEGAPVSKDKAVLVPARAIGDAFGIWVSWNGSTKTVSLNRTKTVKHALGETKLNGVPQRVVILFNGMVDTSVLLGVKPVGAVESYLQQPFYEYLRPSLIGVKDLGDETQPNLEGIAALKPDLIIASKMRHEKINDQLNKIAPTVHTEDVFSWQTNLKFAADILNKQPQADAYLANWNKRVAEFKKKMGAKLSQTEVSVIRTNPNGTARFYVEGFAPNILLDLGFKFPKTQTDLTQDIMNLATKEQTPLLDADYIFDFTVDWDGDGAVYKLQKEWIDNPLWKNLKAVKNKKYYKVNAVNWNLSGGPLAAQKMLDDLYFYFNLE</sequence>
<feature type="domain" description="Fe/B12 periplasmic-binding" evidence="6">
    <location>
        <begin position="165"/>
        <end position="428"/>
    </location>
</feature>
<dbReference type="InterPro" id="IPR036582">
    <property type="entry name" value="Mao_N_sf"/>
</dbReference>
<comment type="subcellular location">
    <subcellularLocation>
        <location evidence="1">Cell envelope</location>
    </subcellularLocation>
</comment>
<dbReference type="SUPFAM" id="SSF55383">
    <property type="entry name" value="Copper amine oxidase, domain N"/>
    <property type="match status" value="1"/>
</dbReference>
<dbReference type="InterPro" id="IPR012854">
    <property type="entry name" value="Cu_amine_oxidase-like_N"/>
</dbReference>
<keyword evidence="4 5" id="KW-0732">Signal</keyword>
<reference evidence="7 8" key="1">
    <citation type="submission" date="2018-07" db="EMBL/GenBank/DDBJ databases">
        <title>Genomic Encyclopedia of Type Strains, Phase III (KMG-III): the genomes of soil and plant-associated and newly described type strains.</title>
        <authorList>
            <person name="Whitman W."/>
        </authorList>
    </citation>
    <scope>NUCLEOTIDE SEQUENCE [LARGE SCALE GENOMIC DNA]</scope>
    <source>
        <strain evidence="7 8">CECT 7287</strain>
    </source>
</reference>
<evidence type="ECO:0000256" key="3">
    <source>
        <dbReference type="ARBA" id="ARBA00022448"/>
    </source>
</evidence>
<dbReference type="PROSITE" id="PS50983">
    <property type="entry name" value="FE_B12_PBP"/>
    <property type="match status" value="1"/>
</dbReference>
<dbReference type="Gene3D" id="3.40.50.1980">
    <property type="entry name" value="Nitrogenase molybdenum iron protein domain"/>
    <property type="match status" value="2"/>
</dbReference>
<evidence type="ECO:0000256" key="4">
    <source>
        <dbReference type="ARBA" id="ARBA00022729"/>
    </source>
</evidence>
<dbReference type="EMBL" id="QRDZ01000029">
    <property type="protein sequence ID" value="RED60617.1"/>
    <property type="molecule type" value="Genomic_DNA"/>
</dbReference>
<gene>
    <name evidence="7" type="ORF">DFP98_12930</name>
</gene>
<organism evidence="7 8">
    <name type="scientific">Cohnella phaseoli</name>
    <dbReference type="NCBI Taxonomy" id="456490"/>
    <lineage>
        <taxon>Bacteria</taxon>
        <taxon>Bacillati</taxon>
        <taxon>Bacillota</taxon>
        <taxon>Bacilli</taxon>
        <taxon>Bacillales</taxon>
        <taxon>Paenibacillaceae</taxon>
        <taxon>Cohnella</taxon>
    </lineage>
</organism>
<dbReference type="OrthoDB" id="9793175at2"/>
<comment type="similarity">
    <text evidence="2">Belongs to the bacterial solute-binding protein 8 family.</text>
</comment>
<dbReference type="Pfam" id="PF01497">
    <property type="entry name" value="Peripla_BP_2"/>
    <property type="match status" value="1"/>
</dbReference>
<evidence type="ECO:0000256" key="1">
    <source>
        <dbReference type="ARBA" id="ARBA00004196"/>
    </source>
</evidence>
<dbReference type="AlphaFoldDB" id="A0A3D9IG42"/>
<dbReference type="Pfam" id="PF07833">
    <property type="entry name" value="Cu_amine_oxidN1"/>
    <property type="match status" value="1"/>
</dbReference>
<dbReference type="InterPro" id="IPR051313">
    <property type="entry name" value="Bact_iron-sidero_bind"/>
</dbReference>
<dbReference type="RefSeq" id="WP_116064062.1">
    <property type="nucleotide sequence ID" value="NZ_QRDZ01000029.1"/>
</dbReference>
<protein>
    <submittedName>
        <fullName evidence="7">ABC-type Fe3+-hydroxamate transport system substrate-binding protein</fullName>
    </submittedName>
</protein>
<evidence type="ECO:0000256" key="5">
    <source>
        <dbReference type="SAM" id="SignalP"/>
    </source>
</evidence>
<dbReference type="InterPro" id="IPR002491">
    <property type="entry name" value="ABC_transptr_periplasmic_BD"/>
</dbReference>
<dbReference type="GO" id="GO:0030288">
    <property type="term" value="C:outer membrane-bounded periplasmic space"/>
    <property type="evidence" value="ECO:0007669"/>
    <property type="project" value="TreeGrafter"/>
</dbReference>
<dbReference type="Gene3D" id="3.30.457.10">
    <property type="entry name" value="Copper amine oxidase-like, N-terminal domain"/>
    <property type="match status" value="1"/>
</dbReference>
<keyword evidence="3" id="KW-0813">Transport</keyword>
<dbReference type="PANTHER" id="PTHR30532">
    <property type="entry name" value="IRON III DICITRATE-BINDING PERIPLASMIC PROTEIN"/>
    <property type="match status" value="1"/>
</dbReference>
<name>A0A3D9IG42_9BACL</name>
<evidence type="ECO:0000313" key="7">
    <source>
        <dbReference type="EMBL" id="RED60617.1"/>
    </source>
</evidence>
<proteinExistence type="inferred from homology"/>